<dbReference type="PANTHER" id="PTHR45947:SF3">
    <property type="entry name" value="SULFOQUINOVOSYL TRANSFERASE SQD2"/>
    <property type="match status" value="1"/>
</dbReference>
<feature type="domain" description="Glycosyl transferase family 1" evidence="1">
    <location>
        <begin position="203"/>
        <end position="370"/>
    </location>
</feature>
<dbReference type="PANTHER" id="PTHR45947">
    <property type="entry name" value="SULFOQUINOVOSYL TRANSFERASE SQD2"/>
    <property type="match status" value="1"/>
</dbReference>
<reference evidence="2" key="1">
    <citation type="journal article" date="2020" name="mSystems">
        <title>Genome- and Community-Level Interaction Insights into Carbon Utilization and Element Cycling Functions of Hydrothermarchaeota in Hydrothermal Sediment.</title>
        <authorList>
            <person name="Zhou Z."/>
            <person name="Liu Y."/>
            <person name="Xu W."/>
            <person name="Pan J."/>
            <person name="Luo Z.H."/>
            <person name="Li M."/>
        </authorList>
    </citation>
    <scope>NUCLEOTIDE SEQUENCE [LARGE SCALE GENOMIC DNA]</scope>
    <source>
        <strain evidence="2">SpSt-479</strain>
    </source>
</reference>
<keyword evidence="2" id="KW-0808">Transferase</keyword>
<dbReference type="SUPFAM" id="SSF53756">
    <property type="entry name" value="UDP-Glycosyltransferase/glycogen phosphorylase"/>
    <property type="match status" value="1"/>
</dbReference>
<sequence>MKIKLAILNTHPIQYFAPLYKELAKVENIDLTVLYCSKWGVDTYIDPQFKTSFKWDIPLLDGYNYKFLKNVRKTQDVNKFFNLINLEIIPELLKKKYDVLWVNGHNNFTTIIAVITAKITGTKLFMRAETQLNVEPVKIKKLIRKPIMTFFYKLFDGFLYIGTRNKEYYKYVGVPDEKLFLVPYSVNNDFFISKVETAKRNKNELKIKYKLLNDNLNILYASKLMRRKNPLDLLKAYRIVKEKFRDVNVIFVGTGEEEKFLKHFIAENNIRDVYFFGFLNQSELPEVFVLSDIFVLPAVNEQWGLIINEAMCAGLPIITTNVVGAAPDLVKNGINGFTFNPGDINELAEKILVILNDEKLRKTMSEKSKEIISKWNYRECIDGIQLALKSVVK</sequence>
<dbReference type="InterPro" id="IPR050194">
    <property type="entry name" value="Glycosyltransferase_grp1"/>
</dbReference>
<comment type="caution">
    <text evidence="2">The sequence shown here is derived from an EMBL/GenBank/DDBJ whole genome shotgun (WGS) entry which is preliminary data.</text>
</comment>
<dbReference type="GO" id="GO:0016757">
    <property type="term" value="F:glycosyltransferase activity"/>
    <property type="evidence" value="ECO:0007669"/>
    <property type="project" value="InterPro"/>
</dbReference>
<name>A0A7V2ZK50_9BACT</name>
<dbReference type="Gene3D" id="3.40.50.2000">
    <property type="entry name" value="Glycogen Phosphorylase B"/>
    <property type="match status" value="2"/>
</dbReference>
<dbReference type="InterPro" id="IPR001296">
    <property type="entry name" value="Glyco_trans_1"/>
</dbReference>
<accession>A0A7V2ZK50</accession>
<dbReference type="EMBL" id="DSUJ01000008">
    <property type="protein sequence ID" value="HFI91451.1"/>
    <property type="molecule type" value="Genomic_DNA"/>
</dbReference>
<organism evidence="2">
    <name type="scientific">Ignavibacterium album</name>
    <dbReference type="NCBI Taxonomy" id="591197"/>
    <lineage>
        <taxon>Bacteria</taxon>
        <taxon>Pseudomonadati</taxon>
        <taxon>Ignavibacteriota</taxon>
        <taxon>Ignavibacteria</taxon>
        <taxon>Ignavibacteriales</taxon>
        <taxon>Ignavibacteriaceae</taxon>
        <taxon>Ignavibacterium</taxon>
    </lineage>
</organism>
<proteinExistence type="predicted"/>
<dbReference type="Pfam" id="PF00534">
    <property type="entry name" value="Glycos_transf_1"/>
    <property type="match status" value="1"/>
</dbReference>
<gene>
    <name evidence="2" type="ORF">ENS31_07980</name>
</gene>
<protein>
    <submittedName>
        <fullName evidence="2">Glycosyltransferase family 1 protein</fullName>
    </submittedName>
</protein>
<dbReference type="CDD" id="cd03801">
    <property type="entry name" value="GT4_PimA-like"/>
    <property type="match status" value="1"/>
</dbReference>
<evidence type="ECO:0000313" key="2">
    <source>
        <dbReference type="EMBL" id="HFI91451.1"/>
    </source>
</evidence>
<evidence type="ECO:0000259" key="1">
    <source>
        <dbReference type="Pfam" id="PF00534"/>
    </source>
</evidence>
<dbReference type="AlphaFoldDB" id="A0A7V2ZK50"/>